<evidence type="ECO:0000313" key="2">
    <source>
        <dbReference type="Proteomes" id="UP000179860"/>
    </source>
</evidence>
<keyword evidence="1" id="KW-0614">Plasmid</keyword>
<geneLocation type="plasmid" evidence="1 2">
    <name>pl1WSM5005</name>
</geneLocation>
<sequence length="626" mass="70889">MDPQFLDYYSRELTYMREMAGEFAAHHPKIARRLGMEGIDVADPYVERLIEAFCFMSARTQIKLDAEFPRFTQRLLEVVYPNYVAPTPSMAVAQLRPSLREGDFTKGLQVPRHSMLRSAIPPGEQTACEFRSSQDVTLWPIEIAEARLTAVPPDIPDTDRHLLPHMQLRGALRLRLRTTGEVKFNQMTNLDRLPIYIGGDERIASHLFELIHAGSVAAVVRAHGASRDDGNVVAKTPVEFEGLQADQGLLPLTWNTFHGHNLLQEYFACRQRFYFFALTQLAAGLARVDSQEAEIVLLLDRLPEELATHVDASRFLLFCTPVINLFRKRTDRVEVNRAQTDFHLLADRTRPLDYEIFSVSRVFGQRAQTSLDVEFNPLYQTLHSDVGNHGRYFSVRREQRALSANARKYGTRTPYIGTEVYVSLVDQAEAPYADDIRYLSVEAWVTNRDLPRLIPRNGRTDLTMSDSVPIEGVRLVHAPSAPRPPYASGETAWRLIRQLSFNYMPLAELDHGDGGQALRNMLGLFIAPGEREQARQIEALVGARTEPVVRRLPGDGLLVYGRGVRCELTVDDTGFSGISPYLFGLVLEHYLARHVSINMFTETELRSMQRGLITQWRPRMGGRGAV</sequence>
<dbReference type="PANTHER" id="PTHR35370">
    <property type="entry name" value="CYTOPLASMIC PROTEIN-RELATED-RELATED"/>
    <property type="match status" value="1"/>
</dbReference>
<dbReference type="EMBL" id="CP017563">
    <property type="protein sequence ID" value="APA90024.1"/>
    <property type="molecule type" value="Genomic_DNA"/>
</dbReference>
<dbReference type="Proteomes" id="UP000179860">
    <property type="component" value="Plasmid pl1WSM5005"/>
</dbReference>
<reference evidence="1" key="2">
    <citation type="submission" date="2021-06" db="EMBL/GenBank/DDBJ databases">
        <authorList>
            <person name="Rogers T.H."/>
            <person name="Ramsay J.P."/>
            <person name="Wang P."/>
            <person name="Terpolilli J."/>
        </authorList>
    </citation>
    <scope>NUCLEOTIDE SEQUENCE</scope>
    <source>
        <strain evidence="1">WSM5005</strain>
        <plasmid evidence="1">pl1WSM5005</plasmid>
    </source>
</reference>
<dbReference type="PANTHER" id="PTHR35370:SF1">
    <property type="entry name" value="TYPE VI SECRETION SYSTEM COMPONENT TSSF1"/>
    <property type="match status" value="1"/>
</dbReference>
<evidence type="ECO:0000313" key="1">
    <source>
        <dbReference type="EMBL" id="APA90024.1"/>
    </source>
</evidence>
<gene>
    <name evidence="1" type="primary">tssF</name>
    <name evidence="1" type="ORF">BJG93_31890</name>
</gene>
<dbReference type="RefSeq" id="WP_027194609.1">
    <property type="nucleotide sequence ID" value="NZ_CP017563.2"/>
</dbReference>
<keyword evidence="2" id="KW-1185">Reference proteome</keyword>
<dbReference type="PIRSF" id="PIRSF028304">
    <property type="entry name" value="UCP028304"/>
    <property type="match status" value="1"/>
</dbReference>
<dbReference type="AlphaFoldDB" id="A0A1I9YUY1"/>
<name>A0A1I9YUY1_9BURK</name>
<accession>A0A1I9YUY1</accession>
<organism evidence="1 2">
    <name type="scientific">Paraburkholderia sprentiae WSM5005</name>
    <dbReference type="NCBI Taxonomy" id="754502"/>
    <lineage>
        <taxon>Bacteria</taxon>
        <taxon>Pseudomonadati</taxon>
        <taxon>Pseudomonadota</taxon>
        <taxon>Betaproteobacteria</taxon>
        <taxon>Burkholderiales</taxon>
        <taxon>Burkholderiaceae</taxon>
        <taxon>Paraburkholderia</taxon>
    </lineage>
</organism>
<dbReference type="OrthoDB" id="9763676at2"/>
<dbReference type="Pfam" id="PF05947">
    <property type="entry name" value="T6SS_TssF"/>
    <property type="match status" value="1"/>
</dbReference>
<protein>
    <submittedName>
        <fullName evidence="1">Type VI secretion system baseplate subunit TssF</fullName>
    </submittedName>
</protein>
<dbReference type="InterPro" id="IPR010272">
    <property type="entry name" value="T6SS_TssF"/>
</dbReference>
<proteinExistence type="predicted"/>
<dbReference type="NCBIfam" id="TIGR03359">
    <property type="entry name" value="VI_chp_6"/>
    <property type="match status" value="1"/>
</dbReference>
<dbReference type="KEGG" id="pspw:BJG93_31890"/>
<reference evidence="1" key="1">
    <citation type="submission" date="2016-09" db="EMBL/GenBank/DDBJ databases">
        <title>The Complete Genome of Burkholderia sprentiae wsm5005.</title>
        <authorList>
            <person name="De Meyer S."/>
            <person name="Wang P."/>
            <person name="Terpolilli J."/>
        </authorList>
    </citation>
    <scope>NUCLEOTIDE SEQUENCE [LARGE SCALE GENOMIC DNA]</scope>
    <source>
        <strain evidence="1">WSM5005</strain>
        <plasmid evidence="1">pl1WSM5005</plasmid>
    </source>
</reference>